<comment type="catalytic activity">
    <reaction evidence="7 8">
        <text>cytidine(34) in tRNA(Ile2) + L-lysine + ATP = lysidine(34) in tRNA(Ile2) + AMP + diphosphate + H(+)</text>
        <dbReference type="Rhea" id="RHEA:43744"/>
        <dbReference type="Rhea" id="RHEA-COMP:10625"/>
        <dbReference type="Rhea" id="RHEA-COMP:10670"/>
        <dbReference type="ChEBI" id="CHEBI:15378"/>
        <dbReference type="ChEBI" id="CHEBI:30616"/>
        <dbReference type="ChEBI" id="CHEBI:32551"/>
        <dbReference type="ChEBI" id="CHEBI:33019"/>
        <dbReference type="ChEBI" id="CHEBI:82748"/>
        <dbReference type="ChEBI" id="CHEBI:83665"/>
        <dbReference type="ChEBI" id="CHEBI:456215"/>
        <dbReference type="EC" id="6.3.4.19"/>
    </reaction>
</comment>
<dbReference type="InterPro" id="IPR012094">
    <property type="entry name" value="tRNA_Ile_lys_synt"/>
</dbReference>
<dbReference type="SUPFAM" id="SSF52402">
    <property type="entry name" value="Adenine nucleotide alpha hydrolases-like"/>
    <property type="match status" value="1"/>
</dbReference>
<dbReference type="Pfam" id="PF01171">
    <property type="entry name" value="ATP_bind_3"/>
    <property type="match status" value="1"/>
</dbReference>
<dbReference type="InterPro" id="IPR014729">
    <property type="entry name" value="Rossmann-like_a/b/a_fold"/>
</dbReference>
<dbReference type="PANTHER" id="PTHR43033:SF1">
    <property type="entry name" value="TRNA(ILE)-LYSIDINE SYNTHASE-RELATED"/>
    <property type="match status" value="1"/>
</dbReference>
<dbReference type="Gene3D" id="3.40.50.620">
    <property type="entry name" value="HUPs"/>
    <property type="match status" value="1"/>
</dbReference>
<sequence>MRAFSPPALAAVLEGLPGDGRLWIAFSGGLDSTVLLHAAARLRPRRGLAAVHVHHGLRPEAERWAAHCAARCGALGVPFELLRVAVQGRAGGVEAAARRARRAALAARLGPGEVLLTAHHADDQLETVLMQLLRGAGVRGLAAMAPLAPLGAGWQARPLLAWSRAELAAWAEAEGLSWVADPMNEDARFDRAWLRRHLLPVLAGRWPRAAQAAVRSAGRCARALSLLDALADLDGAEAYRGRPLPVSRLAALPPARGANLLRRWLGDLGLRPPDEARLEAALAALCGAARDRLPELRWAGGELRRWRDALYAGPALSPPPRRPLSWDGRGTLTLPAGCGRLRLVPAAVGIDPARLAGGLEVRWRVGGERLRPAGAGRRRSLKALLQEAGVPPWVRARAPLLYAAGGLVAVGGWWTAAEATAAGGLAPVWEAPRLAAWSGCAPLFAPGGSGTL</sequence>
<dbReference type="CDD" id="cd01992">
    <property type="entry name" value="TilS_N"/>
    <property type="match status" value="1"/>
</dbReference>
<evidence type="ECO:0000259" key="9">
    <source>
        <dbReference type="SMART" id="SM00977"/>
    </source>
</evidence>
<dbReference type="InterPro" id="IPR015262">
    <property type="entry name" value="tRNA_Ile_lys_synt_subst-bd"/>
</dbReference>
<protein>
    <recommendedName>
        <fullName evidence="8">tRNA(Ile)-lysidine synthase</fullName>
        <ecNumber evidence="8">6.3.4.19</ecNumber>
    </recommendedName>
    <alternativeName>
        <fullName evidence="8">tRNA(Ile)-2-lysyl-cytidine synthase</fullName>
    </alternativeName>
    <alternativeName>
        <fullName evidence="8">tRNA(Ile)-lysidine synthetase</fullName>
    </alternativeName>
</protein>
<evidence type="ECO:0000256" key="6">
    <source>
        <dbReference type="ARBA" id="ARBA00022840"/>
    </source>
</evidence>
<evidence type="ECO:0000313" key="11">
    <source>
        <dbReference type="Proteomes" id="UP000276634"/>
    </source>
</evidence>
<dbReference type="NCBIfam" id="TIGR02433">
    <property type="entry name" value="lysidine_TilS_C"/>
    <property type="match status" value="1"/>
</dbReference>
<keyword evidence="5 8" id="KW-0547">Nucleotide-binding</keyword>
<comment type="domain">
    <text evidence="8">The N-terminal region contains the highly conserved SGGXDS motif, predicted to be a P-loop motif involved in ATP binding.</text>
</comment>
<keyword evidence="11" id="KW-1185">Reference proteome</keyword>
<dbReference type="GO" id="GO:0006400">
    <property type="term" value="P:tRNA modification"/>
    <property type="evidence" value="ECO:0007669"/>
    <property type="project" value="UniProtKB-UniRule"/>
</dbReference>
<evidence type="ECO:0000256" key="2">
    <source>
        <dbReference type="ARBA" id="ARBA00022490"/>
    </source>
</evidence>
<dbReference type="SUPFAM" id="SSF56037">
    <property type="entry name" value="PheT/TilS domain"/>
    <property type="match status" value="1"/>
</dbReference>
<dbReference type="NCBIfam" id="TIGR02432">
    <property type="entry name" value="lysidine_TilS_N"/>
    <property type="match status" value="1"/>
</dbReference>
<comment type="subcellular location">
    <subcellularLocation>
        <location evidence="1 8">Cytoplasm</location>
    </subcellularLocation>
</comment>
<reference evidence="10 11" key="1">
    <citation type="submission" date="2018-11" db="EMBL/GenBank/DDBJ databases">
        <title>Genomic Encyclopedia of Type Strains, Phase IV (KMG-IV): sequencing the most valuable type-strain genomes for metagenomic binning, comparative biology and taxonomic classification.</title>
        <authorList>
            <person name="Goeker M."/>
        </authorList>
    </citation>
    <scope>NUCLEOTIDE SEQUENCE [LARGE SCALE GENOMIC DNA]</scope>
    <source>
        <strain evidence="10 11">DSM 100275</strain>
    </source>
</reference>
<dbReference type="PANTHER" id="PTHR43033">
    <property type="entry name" value="TRNA(ILE)-LYSIDINE SYNTHASE-RELATED"/>
    <property type="match status" value="1"/>
</dbReference>
<accession>A0A3N1Y117</accession>
<dbReference type="GO" id="GO:0005737">
    <property type="term" value="C:cytoplasm"/>
    <property type="evidence" value="ECO:0007669"/>
    <property type="project" value="UniProtKB-SubCell"/>
</dbReference>
<gene>
    <name evidence="8" type="primary">tilS</name>
    <name evidence="10" type="ORF">EDC57_1428</name>
</gene>
<proteinExistence type="inferred from homology"/>
<evidence type="ECO:0000256" key="7">
    <source>
        <dbReference type="ARBA" id="ARBA00048539"/>
    </source>
</evidence>
<keyword evidence="6 8" id="KW-0067">ATP-binding</keyword>
<evidence type="ECO:0000256" key="1">
    <source>
        <dbReference type="ARBA" id="ARBA00004496"/>
    </source>
</evidence>
<feature type="domain" description="Lysidine-tRNA(Ile) synthetase C-terminal" evidence="9">
    <location>
        <begin position="359"/>
        <end position="429"/>
    </location>
</feature>
<dbReference type="Gene3D" id="1.20.59.20">
    <property type="match status" value="1"/>
</dbReference>
<comment type="caution">
    <text evidence="10">The sequence shown here is derived from an EMBL/GenBank/DDBJ whole genome shotgun (WGS) entry which is preliminary data.</text>
</comment>
<dbReference type="GO" id="GO:0032267">
    <property type="term" value="F:tRNA(Ile)-lysidine synthase activity"/>
    <property type="evidence" value="ECO:0007669"/>
    <property type="project" value="UniProtKB-EC"/>
</dbReference>
<keyword evidence="4 8" id="KW-0819">tRNA processing</keyword>
<dbReference type="GO" id="GO:0005524">
    <property type="term" value="F:ATP binding"/>
    <property type="evidence" value="ECO:0007669"/>
    <property type="project" value="UniProtKB-UniRule"/>
</dbReference>
<keyword evidence="3 8" id="KW-0436">Ligase</keyword>
<dbReference type="InterPro" id="IPR012795">
    <property type="entry name" value="tRNA_Ile_lys_synt_N"/>
</dbReference>
<dbReference type="InterPro" id="IPR012796">
    <property type="entry name" value="Lysidine-tRNA-synth_C"/>
</dbReference>
<evidence type="ECO:0000256" key="4">
    <source>
        <dbReference type="ARBA" id="ARBA00022694"/>
    </source>
</evidence>
<dbReference type="Pfam" id="PF11734">
    <property type="entry name" value="TilS_C"/>
    <property type="match status" value="1"/>
</dbReference>
<evidence type="ECO:0000256" key="5">
    <source>
        <dbReference type="ARBA" id="ARBA00022741"/>
    </source>
</evidence>
<dbReference type="EC" id="6.3.4.19" evidence="8"/>
<evidence type="ECO:0000313" key="10">
    <source>
        <dbReference type="EMBL" id="ROR32231.1"/>
    </source>
</evidence>
<dbReference type="AlphaFoldDB" id="A0A3N1Y117"/>
<evidence type="ECO:0000256" key="3">
    <source>
        <dbReference type="ARBA" id="ARBA00022598"/>
    </source>
</evidence>
<dbReference type="HAMAP" id="MF_01161">
    <property type="entry name" value="tRNA_Ile_lys_synt"/>
    <property type="match status" value="1"/>
</dbReference>
<dbReference type="RefSeq" id="WP_245995170.1">
    <property type="nucleotide sequence ID" value="NZ_RJVI01000002.1"/>
</dbReference>
<dbReference type="InterPro" id="IPR011063">
    <property type="entry name" value="TilS/TtcA_N"/>
</dbReference>
<comment type="similarity">
    <text evidence="8">Belongs to the tRNA(Ile)-lysidine synthase family.</text>
</comment>
<comment type="function">
    <text evidence="8">Ligates lysine onto the cytidine present at position 34 of the AUA codon-specific tRNA(Ile) that contains the anticodon CAU, in an ATP-dependent manner. Cytidine is converted to lysidine, thus changing the amino acid specificity of the tRNA from methionine to isoleucine.</text>
</comment>
<dbReference type="EMBL" id="RJVI01000002">
    <property type="protein sequence ID" value="ROR32231.1"/>
    <property type="molecule type" value="Genomic_DNA"/>
</dbReference>
<dbReference type="Proteomes" id="UP000276634">
    <property type="component" value="Unassembled WGS sequence"/>
</dbReference>
<dbReference type="SMART" id="SM00977">
    <property type="entry name" value="TilS_C"/>
    <property type="match status" value="1"/>
</dbReference>
<evidence type="ECO:0000256" key="8">
    <source>
        <dbReference type="HAMAP-Rule" id="MF_01161"/>
    </source>
</evidence>
<name>A0A3N1Y117_9GAMM</name>
<feature type="binding site" evidence="8">
    <location>
        <begin position="27"/>
        <end position="32"/>
    </location>
    <ligand>
        <name>ATP</name>
        <dbReference type="ChEBI" id="CHEBI:30616"/>
    </ligand>
</feature>
<keyword evidence="2 8" id="KW-0963">Cytoplasm</keyword>
<dbReference type="Pfam" id="PF09179">
    <property type="entry name" value="TilS"/>
    <property type="match status" value="1"/>
</dbReference>
<organism evidence="10 11">
    <name type="scientific">Inmirania thermothiophila</name>
    <dbReference type="NCBI Taxonomy" id="1750597"/>
    <lineage>
        <taxon>Bacteria</taxon>
        <taxon>Pseudomonadati</taxon>
        <taxon>Pseudomonadota</taxon>
        <taxon>Gammaproteobacteria</taxon>
        <taxon>Chromatiales</taxon>
        <taxon>Ectothiorhodospiraceae</taxon>
        <taxon>Inmirania</taxon>
    </lineage>
</organism>
<dbReference type="SUPFAM" id="SSF82829">
    <property type="entry name" value="MesJ substrate recognition domain-like"/>
    <property type="match status" value="1"/>
</dbReference>